<feature type="compositionally biased region" description="Basic and acidic residues" evidence="1">
    <location>
        <begin position="370"/>
        <end position="381"/>
    </location>
</feature>
<dbReference type="Proteomes" id="UP001159364">
    <property type="component" value="Linkage Group LG09"/>
</dbReference>
<proteinExistence type="predicted"/>
<protein>
    <submittedName>
        <fullName evidence="2">Uncharacterized protein</fullName>
    </submittedName>
</protein>
<dbReference type="EMBL" id="JAIWQS010000009">
    <property type="protein sequence ID" value="KAJ8754364.1"/>
    <property type="molecule type" value="Genomic_DNA"/>
</dbReference>
<dbReference type="AlphaFoldDB" id="A0AAV8SR28"/>
<accession>A0AAV8SR28</accession>
<organism evidence="2 3">
    <name type="scientific">Erythroxylum novogranatense</name>
    <dbReference type="NCBI Taxonomy" id="1862640"/>
    <lineage>
        <taxon>Eukaryota</taxon>
        <taxon>Viridiplantae</taxon>
        <taxon>Streptophyta</taxon>
        <taxon>Embryophyta</taxon>
        <taxon>Tracheophyta</taxon>
        <taxon>Spermatophyta</taxon>
        <taxon>Magnoliopsida</taxon>
        <taxon>eudicotyledons</taxon>
        <taxon>Gunneridae</taxon>
        <taxon>Pentapetalae</taxon>
        <taxon>rosids</taxon>
        <taxon>fabids</taxon>
        <taxon>Malpighiales</taxon>
        <taxon>Erythroxylaceae</taxon>
        <taxon>Erythroxylum</taxon>
    </lineage>
</organism>
<comment type="caution">
    <text evidence="2">The sequence shown here is derived from an EMBL/GenBank/DDBJ whole genome shotgun (WGS) entry which is preliminary data.</text>
</comment>
<evidence type="ECO:0000256" key="1">
    <source>
        <dbReference type="SAM" id="MobiDB-lite"/>
    </source>
</evidence>
<dbReference type="PANTHER" id="PTHR34285">
    <property type="entry name" value="OS08G0510800 PROTEIN"/>
    <property type="match status" value="1"/>
</dbReference>
<keyword evidence="3" id="KW-1185">Reference proteome</keyword>
<gene>
    <name evidence="2" type="ORF">K2173_002815</name>
</gene>
<reference evidence="2 3" key="1">
    <citation type="submission" date="2021-09" db="EMBL/GenBank/DDBJ databases">
        <title>Genomic insights and catalytic innovation underlie evolution of tropane alkaloids biosynthesis.</title>
        <authorList>
            <person name="Wang Y.-J."/>
            <person name="Tian T."/>
            <person name="Huang J.-P."/>
            <person name="Huang S.-X."/>
        </authorList>
    </citation>
    <scope>NUCLEOTIDE SEQUENCE [LARGE SCALE GENOMIC DNA]</scope>
    <source>
        <strain evidence="2">KIB-2018</strain>
        <tissue evidence="2">Leaf</tissue>
    </source>
</reference>
<feature type="region of interest" description="Disordered" evidence="1">
    <location>
        <begin position="370"/>
        <end position="407"/>
    </location>
</feature>
<dbReference type="PANTHER" id="PTHR34285:SF6">
    <property type="entry name" value="TRANSMEMBRANE PROTEIN"/>
    <property type="match status" value="1"/>
</dbReference>
<evidence type="ECO:0000313" key="3">
    <source>
        <dbReference type="Proteomes" id="UP001159364"/>
    </source>
</evidence>
<name>A0AAV8SR28_9ROSI</name>
<evidence type="ECO:0000313" key="2">
    <source>
        <dbReference type="EMBL" id="KAJ8754364.1"/>
    </source>
</evidence>
<sequence>MKLSLILQDDDDNNHNYNPLLKAKLPISIFNQPFTSIFTTTTTTNTNASNSFPRSTFSLSTNCPLGLSLKLTYAQSTAITDTSPFSLSLRSGLGFFGSPHNSPLVFSASFSLSTASPNTIVPSFSLQFKPQHGHFSLHRKTESCSYHNPDVGIGSYSTAETHLGSGSLTRPELGSGFSPDGSLGWQELKLEPFNGKEKEGFQNLKFNDADGVCSDSNENGSFVEQKMALSGRKKDGIFGGVSVRARTVLPLTKRVLVNLRWGVNLPNEMGTKLPYLTVNKIGIERVEGVKELKEKGYETNLGDVQLLKGMCFWIRRDLEALEKENKDLKQILEDMRHGVSNRDLRRGTSGVEKRFVPELSSSFGNFEQRLVRKNDGEQSRKREVKKPVNGTTDLKSELEQAIKAASS</sequence>